<evidence type="ECO:0000313" key="1">
    <source>
        <dbReference type="EMBL" id="RCN53634.1"/>
    </source>
</evidence>
<sequence length="62" mass="7215">MVSGTDHRSSGFFVGINEFGERPDCPGLFGHKYRACPHPLNNKWKCIRYNYHYVTKITIIEL</sequence>
<comment type="caution">
    <text evidence="1">The sequence shown here is derived from an EMBL/GenBank/DDBJ whole genome shotgun (WGS) entry which is preliminary data.</text>
</comment>
<dbReference type="Proteomes" id="UP000252519">
    <property type="component" value="Unassembled WGS sequence"/>
</dbReference>
<gene>
    <name evidence="1" type="ORF">ANCCAN_00128</name>
</gene>
<reference evidence="1 2" key="1">
    <citation type="submission" date="2014-10" db="EMBL/GenBank/DDBJ databases">
        <title>Draft genome of the hookworm Ancylostoma caninum.</title>
        <authorList>
            <person name="Mitreva M."/>
        </authorList>
    </citation>
    <scope>NUCLEOTIDE SEQUENCE [LARGE SCALE GENOMIC DNA]</scope>
    <source>
        <strain evidence="1 2">Baltimore</strain>
    </source>
</reference>
<organism evidence="1 2">
    <name type="scientific">Ancylostoma caninum</name>
    <name type="common">Dog hookworm</name>
    <dbReference type="NCBI Taxonomy" id="29170"/>
    <lineage>
        <taxon>Eukaryota</taxon>
        <taxon>Metazoa</taxon>
        <taxon>Ecdysozoa</taxon>
        <taxon>Nematoda</taxon>
        <taxon>Chromadorea</taxon>
        <taxon>Rhabditida</taxon>
        <taxon>Rhabditina</taxon>
        <taxon>Rhabditomorpha</taxon>
        <taxon>Strongyloidea</taxon>
        <taxon>Ancylostomatidae</taxon>
        <taxon>Ancylostomatinae</taxon>
        <taxon>Ancylostoma</taxon>
    </lineage>
</organism>
<name>A0A368HAL5_ANCCA</name>
<dbReference type="AlphaFoldDB" id="A0A368HAL5"/>
<keyword evidence="2" id="KW-1185">Reference proteome</keyword>
<accession>A0A368HAL5</accession>
<proteinExistence type="predicted"/>
<protein>
    <submittedName>
        <fullName evidence="1">Uncharacterized protein</fullName>
    </submittedName>
</protein>
<evidence type="ECO:0000313" key="2">
    <source>
        <dbReference type="Proteomes" id="UP000252519"/>
    </source>
</evidence>
<dbReference type="EMBL" id="JOJR01000001">
    <property type="protein sequence ID" value="RCN53634.1"/>
    <property type="molecule type" value="Genomic_DNA"/>
</dbReference>